<reference evidence="1 2" key="1">
    <citation type="submission" date="2019-07" db="EMBL/GenBank/DDBJ databases">
        <title>Whole genome shotgun sequence of Vibrio sagamiensis NBRC 104589.</title>
        <authorList>
            <person name="Hosoyama A."/>
            <person name="Uohara A."/>
            <person name="Ohji S."/>
            <person name="Ichikawa N."/>
        </authorList>
    </citation>
    <scope>NUCLEOTIDE SEQUENCE [LARGE SCALE GENOMIC DNA]</scope>
    <source>
        <strain evidence="1 2">NBRC 104589</strain>
    </source>
</reference>
<dbReference type="EMBL" id="BJXJ01000016">
    <property type="protein sequence ID" value="GEM75809.1"/>
    <property type="molecule type" value="Genomic_DNA"/>
</dbReference>
<organism evidence="1 2">
    <name type="scientific">Vibrio sagamiensis NBRC 104589</name>
    <dbReference type="NCBI Taxonomy" id="1219064"/>
    <lineage>
        <taxon>Bacteria</taxon>
        <taxon>Pseudomonadati</taxon>
        <taxon>Pseudomonadota</taxon>
        <taxon>Gammaproteobacteria</taxon>
        <taxon>Vibrionales</taxon>
        <taxon>Vibrionaceae</taxon>
        <taxon>Vibrio</taxon>
    </lineage>
</organism>
<evidence type="ECO:0008006" key="3">
    <source>
        <dbReference type="Google" id="ProtNLM"/>
    </source>
</evidence>
<accession>A0A511QET9</accession>
<protein>
    <recommendedName>
        <fullName evidence="3">Lipoprotein</fullName>
    </recommendedName>
</protein>
<keyword evidence="2" id="KW-1185">Reference proteome</keyword>
<evidence type="ECO:0000313" key="1">
    <source>
        <dbReference type="EMBL" id="GEM75809.1"/>
    </source>
</evidence>
<evidence type="ECO:0000313" key="2">
    <source>
        <dbReference type="Proteomes" id="UP000321922"/>
    </source>
</evidence>
<name>A0A511QET9_9VIBR</name>
<sequence>MIVCIRVWLKSILALLLMVILSVISSAFACIVFTERSILFADDSMMMCDLDDFVTEPEPLLSSLETPLSHNLPSSEYKDNYWEQWALPNKDNPILTKKHNSQYFGLGFWLPESFQSEENSIGSEEWFRNHGLMFSFGFGDKHDDSPRIRFDYRWHVQHDPDWRMQIEVPF</sequence>
<comment type="caution">
    <text evidence="1">The sequence shown here is derived from an EMBL/GenBank/DDBJ whole genome shotgun (WGS) entry which is preliminary data.</text>
</comment>
<dbReference type="Proteomes" id="UP000321922">
    <property type="component" value="Unassembled WGS sequence"/>
</dbReference>
<dbReference type="PROSITE" id="PS51257">
    <property type="entry name" value="PROKAR_LIPOPROTEIN"/>
    <property type="match status" value="1"/>
</dbReference>
<dbReference type="AlphaFoldDB" id="A0A511QET9"/>
<gene>
    <name evidence="1" type="ORF">VSA01S_19210</name>
</gene>
<proteinExistence type="predicted"/>